<name>A0A7W8QUV5_9ACTN</name>
<feature type="transmembrane region" description="Helical" evidence="6">
    <location>
        <begin position="24"/>
        <end position="52"/>
    </location>
</feature>
<feature type="transmembrane region" description="Helical" evidence="6">
    <location>
        <begin position="64"/>
        <end position="87"/>
    </location>
</feature>
<dbReference type="GO" id="GO:0005886">
    <property type="term" value="C:plasma membrane"/>
    <property type="evidence" value="ECO:0007669"/>
    <property type="project" value="UniProtKB-ARBA"/>
</dbReference>
<keyword evidence="4 6" id="KW-1133">Transmembrane helix</keyword>
<evidence type="ECO:0000256" key="4">
    <source>
        <dbReference type="ARBA" id="ARBA00022989"/>
    </source>
</evidence>
<reference evidence="7 8" key="1">
    <citation type="submission" date="2020-08" db="EMBL/GenBank/DDBJ databases">
        <title>Sequencing the genomes of 1000 actinobacteria strains.</title>
        <authorList>
            <person name="Klenk H.-P."/>
        </authorList>
    </citation>
    <scope>NUCLEOTIDE SEQUENCE [LARGE SCALE GENOMIC DNA]</scope>
    <source>
        <strain evidence="7 8">DSM 44551</strain>
    </source>
</reference>
<sequence length="261" mass="27225">MSTGLSVYRGGDSFVHRLNPVTKLAFVAAVVIAAFGVDSLWWPALLFAALVLPGALWAGVGRRFVLLVFGLIAPFLVILFLLQGLTYPDPGTVLLELGPLAVKTEGLLFAGTTALRLLVMVGAFVLLLLTTDPGTLMSAMQQAGLPPKIAYVVAATMQIVPSFQARANAILQAQQARGMDTSAGGALARGRRLIPLMGPLLLGALTDVENRSIAMESRAFGAAVRPTALTVVPDSAAQRAARWAMILAAVAAVALNTLGVL</sequence>
<keyword evidence="2" id="KW-1003">Cell membrane</keyword>
<feature type="transmembrane region" description="Helical" evidence="6">
    <location>
        <begin position="107"/>
        <end position="130"/>
    </location>
</feature>
<keyword evidence="5 6" id="KW-0472">Membrane</keyword>
<dbReference type="RefSeq" id="WP_184399387.1">
    <property type="nucleotide sequence ID" value="NZ_BAAAJD010000068.1"/>
</dbReference>
<organism evidence="7 8">
    <name type="scientific">Nocardiopsis composta</name>
    <dbReference type="NCBI Taxonomy" id="157465"/>
    <lineage>
        <taxon>Bacteria</taxon>
        <taxon>Bacillati</taxon>
        <taxon>Actinomycetota</taxon>
        <taxon>Actinomycetes</taxon>
        <taxon>Streptosporangiales</taxon>
        <taxon>Nocardiopsidaceae</taxon>
        <taxon>Nocardiopsis</taxon>
    </lineage>
</organism>
<evidence type="ECO:0000256" key="5">
    <source>
        <dbReference type="ARBA" id="ARBA00023136"/>
    </source>
</evidence>
<dbReference type="PANTHER" id="PTHR34857">
    <property type="entry name" value="SLL0384 PROTEIN"/>
    <property type="match status" value="1"/>
</dbReference>
<dbReference type="PANTHER" id="PTHR34857:SF2">
    <property type="entry name" value="SLL0384 PROTEIN"/>
    <property type="match status" value="1"/>
</dbReference>
<evidence type="ECO:0000256" key="3">
    <source>
        <dbReference type="ARBA" id="ARBA00022692"/>
    </source>
</evidence>
<dbReference type="EMBL" id="JACHDB010000002">
    <property type="protein sequence ID" value="MBB5436101.1"/>
    <property type="molecule type" value="Genomic_DNA"/>
</dbReference>
<accession>A0A7W8QUV5</accession>
<keyword evidence="8" id="KW-1185">Reference proteome</keyword>
<dbReference type="CDD" id="cd16914">
    <property type="entry name" value="EcfT"/>
    <property type="match status" value="1"/>
</dbReference>
<dbReference type="InterPro" id="IPR003339">
    <property type="entry name" value="ABC/ECF_trnsptr_transmembrane"/>
</dbReference>
<proteinExistence type="predicted"/>
<evidence type="ECO:0000313" key="8">
    <source>
        <dbReference type="Proteomes" id="UP000572635"/>
    </source>
</evidence>
<dbReference type="InterPro" id="IPR051611">
    <property type="entry name" value="ECF_transporter_component"/>
</dbReference>
<dbReference type="AlphaFoldDB" id="A0A7W8QUV5"/>
<feature type="transmembrane region" description="Helical" evidence="6">
    <location>
        <begin position="243"/>
        <end position="260"/>
    </location>
</feature>
<dbReference type="Proteomes" id="UP000572635">
    <property type="component" value="Unassembled WGS sequence"/>
</dbReference>
<evidence type="ECO:0000256" key="6">
    <source>
        <dbReference type="SAM" id="Phobius"/>
    </source>
</evidence>
<evidence type="ECO:0000256" key="1">
    <source>
        <dbReference type="ARBA" id="ARBA00004141"/>
    </source>
</evidence>
<evidence type="ECO:0000256" key="2">
    <source>
        <dbReference type="ARBA" id="ARBA00022475"/>
    </source>
</evidence>
<dbReference type="Pfam" id="PF02361">
    <property type="entry name" value="CbiQ"/>
    <property type="match status" value="1"/>
</dbReference>
<evidence type="ECO:0000313" key="7">
    <source>
        <dbReference type="EMBL" id="MBB5436101.1"/>
    </source>
</evidence>
<protein>
    <submittedName>
        <fullName evidence="7">Energy-coupling factor transport system permease protein</fullName>
    </submittedName>
</protein>
<comment type="caution">
    <text evidence="7">The sequence shown here is derived from an EMBL/GenBank/DDBJ whole genome shotgun (WGS) entry which is preliminary data.</text>
</comment>
<keyword evidence="3 6" id="KW-0812">Transmembrane</keyword>
<comment type="subcellular location">
    <subcellularLocation>
        <location evidence="1">Membrane</location>
        <topology evidence="1">Multi-pass membrane protein</topology>
    </subcellularLocation>
</comment>
<gene>
    <name evidence="7" type="ORF">HDA36_006249</name>
</gene>